<gene>
    <name evidence="1" type="ORF">H2198_004410</name>
</gene>
<evidence type="ECO:0000313" key="2">
    <source>
        <dbReference type="Proteomes" id="UP001172386"/>
    </source>
</evidence>
<organism evidence="1 2">
    <name type="scientific">Neophaeococcomyces mojaviensis</name>
    <dbReference type="NCBI Taxonomy" id="3383035"/>
    <lineage>
        <taxon>Eukaryota</taxon>
        <taxon>Fungi</taxon>
        <taxon>Dikarya</taxon>
        <taxon>Ascomycota</taxon>
        <taxon>Pezizomycotina</taxon>
        <taxon>Eurotiomycetes</taxon>
        <taxon>Chaetothyriomycetidae</taxon>
        <taxon>Chaetothyriales</taxon>
        <taxon>Chaetothyriales incertae sedis</taxon>
        <taxon>Neophaeococcomyces</taxon>
    </lineage>
</organism>
<accession>A0ACC3A8M6</accession>
<comment type="caution">
    <text evidence="1">The sequence shown here is derived from an EMBL/GenBank/DDBJ whole genome shotgun (WGS) entry which is preliminary data.</text>
</comment>
<reference evidence="1" key="1">
    <citation type="submission" date="2022-10" db="EMBL/GenBank/DDBJ databases">
        <title>Culturing micro-colonial fungi from biological soil crusts in the Mojave desert and describing Neophaeococcomyces mojavensis, and introducing the new genera and species Taxawa tesnikishii.</title>
        <authorList>
            <person name="Kurbessoian T."/>
            <person name="Stajich J.E."/>
        </authorList>
    </citation>
    <scope>NUCLEOTIDE SEQUENCE</scope>
    <source>
        <strain evidence="1">JES_112</strain>
    </source>
</reference>
<dbReference type="EMBL" id="JAPDRQ010000066">
    <property type="protein sequence ID" value="KAJ9657287.1"/>
    <property type="molecule type" value="Genomic_DNA"/>
</dbReference>
<name>A0ACC3A8M6_9EURO</name>
<evidence type="ECO:0000313" key="1">
    <source>
        <dbReference type="EMBL" id="KAJ9657287.1"/>
    </source>
</evidence>
<keyword evidence="2" id="KW-1185">Reference proteome</keyword>
<protein>
    <submittedName>
        <fullName evidence="1">Uncharacterized protein</fullName>
    </submittedName>
</protein>
<proteinExistence type="predicted"/>
<sequence length="546" mass="62315">MVDPISVAGLAIAVLDQLVKLGERSAELISDCYAFGEDTTQYHNLILDENARTRLLRALLFSEASIYSGRTLFEQFDVDIQKQIELLLGQLKSILQEGCDLLERRYGVTKPTTPPLSSVPTTPSRLSLTKSLTPEIPANLTQKKSKNAFLDMLLWSFRDKKRVETIISTFNDQNSRIHEKIKLWCLASQLGVDVEHLRRLQNDDASKQLGFDKDATLRLTKAAETFNLDLELTDPKWDRCLRGIPQTLDQGMFSTFLKDGKVMLQENHLTEGSIIGERSQELEPRTRQRVEALARLLHQPKEQAFRIPSCVGWQFLPDVRSVAFVFDVQPPPQGEPVSLLRLISNTDARPGLGDKFRLAVGLARCISQIHMVQWVHESFRSENILFFPIKTTSGQDEIQYDEPWVLGFAFSRPETFFSNGPADFFPARDIYRHPERQGRPEQRFTKMHDIYALGVVLLEIGLWEPAIKLEKNMFAHASNGYAVRAQLIKHAQRRLEPRVGRKYKDIVVRCLNGNFDIVDDSKEDLKLQQAFRTQVVDILDRAADNV</sequence>
<dbReference type="Proteomes" id="UP001172386">
    <property type="component" value="Unassembled WGS sequence"/>
</dbReference>